<protein>
    <submittedName>
        <fullName evidence="2">Uncharacterized protein</fullName>
    </submittedName>
</protein>
<evidence type="ECO:0000256" key="1">
    <source>
        <dbReference type="SAM" id="MobiDB-lite"/>
    </source>
</evidence>
<sequence>MAFADPQSVDPGSGAVSLPRTSTGPGTGEFTSADGTLVYSIRHNRGKRISSSVRVSLSKLVSDPLRPADYKPVNASVTITVNKPLQGFSAAELLSFVNGIVANLAAGTDANKKKLLGLEN</sequence>
<gene>
    <name evidence="2" type="ORF">H2Bulk35234_000003</name>
</gene>
<accession>A0A514D489</accession>
<organism evidence="2">
    <name type="scientific">Leviviridae sp</name>
    <dbReference type="NCBI Taxonomy" id="2027243"/>
    <lineage>
        <taxon>Viruses</taxon>
        <taxon>Riboviria</taxon>
        <taxon>Orthornavirae</taxon>
        <taxon>Lenarviricota</taxon>
        <taxon>Leviviricetes</taxon>
        <taxon>Norzivirales</taxon>
        <taxon>Fiersviridae</taxon>
    </lineage>
</organism>
<name>A0A514D489_9VIRU</name>
<dbReference type="EMBL" id="MN034054">
    <property type="protein sequence ID" value="QDH88397.1"/>
    <property type="molecule type" value="Genomic_RNA"/>
</dbReference>
<proteinExistence type="predicted"/>
<feature type="region of interest" description="Disordered" evidence="1">
    <location>
        <begin position="1"/>
        <end position="31"/>
    </location>
</feature>
<reference evidence="2" key="1">
    <citation type="submission" date="2019-05" db="EMBL/GenBank/DDBJ databases">
        <title>Metatranscriptomic reconstruction reveals RNA viruses with the potential to shape carbon cycling in soil.</title>
        <authorList>
            <person name="Starr E.P."/>
            <person name="Nuccio E."/>
            <person name="Pett-Ridge J."/>
            <person name="Banfield J.F."/>
            <person name="Firestone M.K."/>
        </authorList>
    </citation>
    <scope>NUCLEOTIDE SEQUENCE</scope>
    <source>
        <strain evidence="2">H2_Bulk_35_scaffold_234</strain>
    </source>
</reference>
<evidence type="ECO:0000313" key="2">
    <source>
        <dbReference type="EMBL" id="QDH88397.1"/>
    </source>
</evidence>
<feature type="compositionally biased region" description="Polar residues" evidence="1">
    <location>
        <begin position="19"/>
        <end position="31"/>
    </location>
</feature>